<dbReference type="SUPFAM" id="SSF52402">
    <property type="entry name" value="Adenine nucleotide alpha hydrolases-like"/>
    <property type="match status" value="1"/>
</dbReference>
<evidence type="ECO:0000259" key="2">
    <source>
        <dbReference type="SMART" id="SM00893"/>
    </source>
</evidence>
<dbReference type="PANTHER" id="PTHR21294:SF17">
    <property type="entry name" value="PROTEIN FIXA"/>
    <property type="match status" value="1"/>
</dbReference>
<dbReference type="InterPro" id="IPR014729">
    <property type="entry name" value="Rossmann-like_a/b/a_fold"/>
</dbReference>
<dbReference type="SMART" id="SM00893">
    <property type="entry name" value="ETF"/>
    <property type="match status" value="1"/>
</dbReference>
<dbReference type="AlphaFoldDB" id="A0A0W8E4M6"/>
<gene>
    <name evidence="3" type="ORF">ASZ90_019398</name>
</gene>
<name>A0A0W8E4M6_9ZZZZ</name>
<comment type="caution">
    <text evidence="3">The sequence shown here is derived from an EMBL/GenBank/DDBJ whole genome shotgun (WGS) entry which is preliminary data.</text>
</comment>
<dbReference type="InterPro" id="IPR033948">
    <property type="entry name" value="ETF_beta_N"/>
</dbReference>
<feature type="domain" description="Electron transfer flavoprotein alpha/beta-subunit N-terminal" evidence="2">
    <location>
        <begin position="22"/>
        <end position="212"/>
    </location>
</feature>
<accession>A0A0W8E4M6</accession>
<evidence type="ECO:0000256" key="1">
    <source>
        <dbReference type="ARBA" id="ARBA00007557"/>
    </source>
</evidence>
<dbReference type="GO" id="GO:0009055">
    <property type="term" value="F:electron transfer activity"/>
    <property type="evidence" value="ECO:0007669"/>
    <property type="project" value="InterPro"/>
</dbReference>
<dbReference type="EMBL" id="LNQE01001888">
    <property type="protein sequence ID" value="KUG03299.1"/>
    <property type="molecule type" value="Genomic_DNA"/>
</dbReference>
<sequence>MPNIVCCFKWVVDEAYIKPSSSGKIDLEWAEYKLSDYDRNAIEEAVRLQEVYGGSVTAVTVASSDSTKGIKDALSRGPEKAYFINDDLFENLEPSQTSAILAKVIGDQIDYDLIVCGEGSSDMYSQQVGPRLAEKLGIPCIAFVNQLTIEDNRIIAQRKTDDGLEVISVLMPVLVTVLPDINSPRVPGLKDTLAASKKPVIEIELEDLGVEYERLLLDEGLRAASMERNCTHFGAGPEDIKAFADAIRKTGVIDRG</sequence>
<dbReference type="InterPro" id="IPR014730">
    <property type="entry name" value="ETF_a/b_N"/>
</dbReference>
<comment type="similarity">
    <text evidence="1">Belongs to the ETF beta-subunit/FixA family.</text>
</comment>
<evidence type="ECO:0000313" key="3">
    <source>
        <dbReference type="EMBL" id="KUG03299.1"/>
    </source>
</evidence>
<organism evidence="3">
    <name type="scientific">hydrocarbon metagenome</name>
    <dbReference type="NCBI Taxonomy" id="938273"/>
    <lineage>
        <taxon>unclassified sequences</taxon>
        <taxon>metagenomes</taxon>
        <taxon>ecological metagenomes</taxon>
    </lineage>
</organism>
<protein>
    <submittedName>
        <fullName evidence="3">Electron transfer flavoprotein, beta subunit</fullName>
    </submittedName>
</protein>
<dbReference type="PANTHER" id="PTHR21294">
    <property type="entry name" value="ELECTRON TRANSFER FLAVOPROTEIN BETA-SUBUNIT"/>
    <property type="match status" value="1"/>
</dbReference>
<reference evidence="3" key="1">
    <citation type="journal article" date="2015" name="Proc. Natl. Acad. Sci. U.S.A.">
        <title>Networks of energetic and metabolic interactions define dynamics in microbial communities.</title>
        <authorList>
            <person name="Embree M."/>
            <person name="Liu J.K."/>
            <person name="Al-Bassam M.M."/>
            <person name="Zengler K."/>
        </authorList>
    </citation>
    <scope>NUCLEOTIDE SEQUENCE</scope>
</reference>
<proteinExistence type="inferred from homology"/>
<dbReference type="Gene3D" id="3.40.50.620">
    <property type="entry name" value="HUPs"/>
    <property type="match status" value="1"/>
</dbReference>
<dbReference type="Pfam" id="PF01012">
    <property type="entry name" value="ETF"/>
    <property type="match status" value="1"/>
</dbReference>
<dbReference type="PROSITE" id="PS01065">
    <property type="entry name" value="ETF_BETA"/>
    <property type="match status" value="1"/>
</dbReference>
<dbReference type="InterPro" id="IPR012255">
    <property type="entry name" value="ETF_b"/>
</dbReference>
<dbReference type="PIRSF" id="PIRSF000090">
    <property type="entry name" value="Beta-ETF"/>
    <property type="match status" value="1"/>
</dbReference>
<dbReference type="InterPro" id="IPR000049">
    <property type="entry name" value="ET-Flavoprotein_bsu_CS"/>
</dbReference>
<dbReference type="CDD" id="cd01714">
    <property type="entry name" value="ETF_beta"/>
    <property type="match status" value="1"/>
</dbReference>